<accession>A0A098S1I5</accession>
<dbReference type="STRING" id="1524460.IX84_25310"/>
<proteinExistence type="predicted"/>
<comment type="caution">
    <text evidence="2">The sequence shown here is derived from an EMBL/GenBank/DDBJ whole genome shotgun (WGS) entry which is preliminary data.</text>
</comment>
<dbReference type="AlphaFoldDB" id="A0A098S1I5"/>
<protein>
    <submittedName>
        <fullName evidence="2">Uncharacterized protein</fullName>
    </submittedName>
</protein>
<gene>
    <name evidence="2" type="ORF">IX84_25310</name>
</gene>
<dbReference type="EMBL" id="JPOS01000083">
    <property type="protein sequence ID" value="KGE85926.1"/>
    <property type="molecule type" value="Genomic_DNA"/>
</dbReference>
<dbReference type="Proteomes" id="UP000029736">
    <property type="component" value="Unassembled WGS sequence"/>
</dbReference>
<organism evidence="2 3">
    <name type="scientific">Phaeodactylibacter xiamenensis</name>
    <dbReference type="NCBI Taxonomy" id="1524460"/>
    <lineage>
        <taxon>Bacteria</taxon>
        <taxon>Pseudomonadati</taxon>
        <taxon>Bacteroidota</taxon>
        <taxon>Saprospiria</taxon>
        <taxon>Saprospirales</taxon>
        <taxon>Haliscomenobacteraceae</taxon>
        <taxon>Phaeodactylibacter</taxon>
    </lineage>
</organism>
<keyword evidence="3" id="KW-1185">Reference proteome</keyword>
<evidence type="ECO:0000313" key="3">
    <source>
        <dbReference type="Proteomes" id="UP000029736"/>
    </source>
</evidence>
<name>A0A098S1I5_9BACT</name>
<evidence type="ECO:0000313" key="2">
    <source>
        <dbReference type="EMBL" id="KGE85926.1"/>
    </source>
</evidence>
<feature type="compositionally biased region" description="Basic and acidic residues" evidence="1">
    <location>
        <begin position="93"/>
        <end position="118"/>
    </location>
</feature>
<reference evidence="2 3" key="1">
    <citation type="journal article" date="2014" name="Int. J. Syst. Evol. Microbiol.">
        <title>Phaeodactylibacter xiamenensis gen. nov., sp. nov., a member of the family Saprospiraceae isolated from the marine alga Phaeodactylum tricornutum.</title>
        <authorList>
            <person name="Chen Z.Jr."/>
            <person name="Lei X."/>
            <person name="Lai Q."/>
            <person name="Li Y."/>
            <person name="Zhang B."/>
            <person name="Zhang J."/>
            <person name="Zhang H."/>
            <person name="Yang L."/>
            <person name="Zheng W."/>
            <person name="Tian Y."/>
            <person name="Yu Z."/>
            <person name="Xu H.Jr."/>
            <person name="Zheng T."/>
        </authorList>
    </citation>
    <scope>NUCLEOTIDE SEQUENCE [LARGE SCALE GENOMIC DNA]</scope>
    <source>
        <strain evidence="2 3">KD52</strain>
    </source>
</reference>
<sequence length="240" mass="27273">MGLVVNKIFHGTNRDFELELHPGPYFTFHVNDKNTKLDLTKFFNFQAFNLKASFFSCSSLLKGNSKCELDAFKKKQAFTQAFIEGEEQGTTNERQRRENSQTENKKEPFLRATNERETPTNQDVSAEEILKFSNQIFRTITSRLFDGNYYTAEQRRWLRSVIFQHLLKAADTKNEFGAILAGTSEAARRNLTRGEKISEFIKNNGLNRLAEMGSLPSSSSSSINPSSSISTLAARMKINS</sequence>
<evidence type="ECO:0000256" key="1">
    <source>
        <dbReference type="SAM" id="MobiDB-lite"/>
    </source>
</evidence>
<feature type="region of interest" description="Disordered" evidence="1">
    <location>
        <begin position="85"/>
        <end position="123"/>
    </location>
</feature>